<dbReference type="PROSITE" id="PS50882">
    <property type="entry name" value="YTH"/>
    <property type="match status" value="1"/>
</dbReference>
<dbReference type="EMBL" id="CAJNOI010000011">
    <property type="protein sequence ID" value="CAF0791070.1"/>
    <property type="molecule type" value="Genomic_DNA"/>
</dbReference>
<dbReference type="GO" id="GO:0000398">
    <property type="term" value="P:mRNA splicing, via spliceosome"/>
    <property type="evidence" value="ECO:0007669"/>
    <property type="project" value="TreeGrafter"/>
</dbReference>
<dbReference type="CDD" id="cd21134">
    <property type="entry name" value="YTH"/>
    <property type="match status" value="1"/>
</dbReference>
<dbReference type="Gene3D" id="3.10.590.10">
    <property type="entry name" value="ph1033 like domains"/>
    <property type="match status" value="1"/>
</dbReference>
<evidence type="ECO:0000313" key="6">
    <source>
        <dbReference type="EMBL" id="CAF1083345.1"/>
    </source>
</evidence>
<dbReference type="GO" id="GO:0003729">
    <property type="term" value="F:mRNA binding"/>
    <property type="evidence" value="ECO:0007669"/>
    <property type="project" value="TreeGrafter"/>
</dbReference>
<dbReference type="InterPro" id="IPR045168">
    <property type="entry name" value="YTH_prot"/>
</dbReference>
<proteinExistence type="predicted"/>
<feature type="domain" description="RRM" evidence="3">
    <location>
        <begin position="634"/>
        <end position="728"/>
    </location>
</feature>
<dbReference type="Proteomes" id="UP000663877">
    <property type="component" value="Unassembled WGS sequence"/>
</dbReference>
<accession>A0A814MTP3</accession>
<dbReference type="PANTHER" id="PTHR12357:SF3">
    <property type="entry name" value="YTH DOMAIN-CONTAINING PROTEIN 1"/>
    <property type="match status" value="1"/>
</dbReference>
<dbReference type="Gene3D" id="3.90.176.10">
    <property type="entry name" value="Toxin ADP-ribosyltransferase, Chain A, domain 1"/>
    <property type="match status" value="1"/>
</dbReference>
<dbReference type="InterPro" id="IPR012677">
    <property type="entry name" value="Nucleotide-bd_a/b_plait_sf"/>
</dbReference>
<keyword evidence="7" id="KW-1185">Reference proteome</keyword>
<dbReference type="InterPro" id="IPR007275">
    <property type="entry name" value="YTH_domain"/>
</dbReference>
<dbReference type="InterPro" id="IPR035979">
    <property type="entry name" value="RBD_domain_sf"/>
</dbReference>
<dbReference type="InterPro" id="IPR000504">
    <property type="entry name" value="RRM_dom"/>
</dbReference>
<evidence type="ECO:0000256" key="1">
    <source>
        <dbReference type="PROSITE-ProRule" id="PRU00176"/>
    </source>
</evidence>
<dbReference type="Gene3D" id="3.30.70.330">
    <property type="match status" value="2"/>
</dbReference>
<evidence type="ECO:0000256" key="2">
    <source>
        <dbReference type="SAM" id="MobiDB-lite"/>
    </source>
</evidence>
<evidence type="ECO:0000313" key="7">
    <source>
        <dbReference type="Proteomes" id="UP000663832"/>
    </source>
</evidence>
<dbReference type="SUPFAM" id="SSF56399">
    <property type="entry name" value="ADP-ribosylation"/>
    <property type="match status" value="1"/>
</dbReference>
<dbReference type="EMBL" id="CAJNOM010000118">
    <property type="protein sequence ID" value="CAF1083345.1"/>
    <property type="molecule type" value="Genomic_DNA"/>
</dbReference>
<dbReference type="PANTHER" id="PTHR12357">
    <property type="entry name" value="YTH YT521-B HOMOLOGY DOMAIN-CONTAINING"/>
    <property type="match status" value="1"/>
</dbReference>
<reference evidence="6" key="1">
    <citation type="submission" date="2021-02" db="EMBL/GenBank/DDBJ databases">
        <authorList>
            <person name="Nowell W R."/>
        </authorList>
    </citation>
    <scope>NUCLEOTIDE SEQUENCE</scope>
</reference>
<keyword evidence="1" id="KW-0694">RNA-binding</keyword>
<evidence type="ECO:0008006" key="8">
    <source>
        <dbReference type="Google" id="ProtNLM"/>
    </source>
</evidence>
<dbReference type="SMART" id="SM00360">
    <property type="entry name" value="RRM"/>
    <property type="match status" value="2"/>
</dbReference>
<feature type="domain" description="RRM" evidence="3">
    <location>
        <begin position="482"/>
        <end position="576"/>
    </location>
</feature>
<protein>
    <recommendedName>
        <fullName evidence="8">Mono(ADP-ribosyl)transferase</fullName>
    </recommendedName>
</protein>
<gene>
    <name evidence="5" type="ORF">BJG266_LOCUS4677</name>
    <name evidence="6" type="ORF">QVE165_LOCUS19349</name>
</gene>
<dbReference type="GO" id="GO:0005654">
    <property type="term" value="C:nucleoplasm"/>
    <property type="evidence" value="ECO:0007669"/>
    <property type="project" value="TreeGrafter"/>
</dbReference>
<dbReference type="Pfam" id="PF04146">
    <property type="entry name" value="YTH"/>
    <property type="match status" value="1"/>
</dbReference>
<dbReference type="AlphaFoldDB" id="A0A814MTP3"/>
<dbReference type="PROSITE" id="PS51996">
    <property type="entry name" value="TR_MART"/>
    <property type="match status" value="1"/>
</dbReference>
<evidence type="ECO:0000259" key="3">
    <source>
        <dbReference type="PROSITE" id="PS50102"/>
    </source>
</evidence>
<dbReference type="Proteomes" id="UP000663832">
    <property type="component" value="Unassembled WGS sequence"/>
</dbReference>
<feature type="domain" description="YTH" evidence="4">
    <location>
        <begin position="257"/>
        <end position="392"/>
    </location>
</feature>
<organism evidence="6 7">
    <name type="scientific">Adineta steineri</name>
    <dbReference type="NCBI Taxonomy" id="433720"/>
    <lineage>
        <taxon>Eukaryota</taxon>
        <taxon>Metazoa</taxon>
        <taxon>Spiralia</taxon>
        <taxon>Gnathifera</taxon>
        <taxon>Rotifera</taxon>
        <taxon>Eurotatoria</taxon>
        <taxon>Bdelloidea</taxon>
        <taxon>Adinetida</taxon>
        <taxon>Adinetidae</taxon>
        <taxon>Adineta</taxon>
    </lineage>
</organism>
<evidence type="ECO:0000313" key="5">
    <source>
        <dbReference type="EMBL" id="CAF0791070.1"/>
    </source>
</evidence>
<dbReference type="SUPFAM" id="SSF54928">
    <property type="entry name" value="RNA-binding domain, RBD"/>
    <property type="match status" value="1"/>
</dbReference>
<feature type="region of interest" description="Disordered" evidence="2">
    <location>
        <begin position="443"/>
        <end position="464"/>
    </location>
</feature>
<dbReference type="OrthoDB" id="423533at2759"/>
<evidence type="ECO:0000259" key="4">
    <source>
        <dbReference type="PROSITE" id="PS50882"/>
    </source>
</evidence>
<name>A0A814MTP3_9BILA</name>
<sequence>MNRFSDIDCSFKELKPVYGYRSQKLVTIEKALELIQSRIDELPYFIKIAKKYCHYPSEHGLTHDESASIYIYTMEWGEQTLYRVLNQTLRNENRHLLKVWFPYLKLFDTALNKIPTVKETVWRGIPEDIGKGFHENDTIIWWSISSCSSKVNVIKGFLGNEKNSTTFLIEALNGKKVSGYTAHESEDEIILRMGTEFRVKSNALDHPNGSYLVHLIEINDDNNHTKLALSVNQIQLSTITTNQISSTDILQHIFYDAVCFVLQTSDEKNITLAKAKGIWATSQLNQQKLNRAFEDYRNVILFLSVTKSERFQGIARLSCQSRHTNEKVVWIFQEGKKDVSNVFHIDWIPCEPLRFCNIEHLLNSLNENKPVTMSSDGQEIELDCAKALCRLFRSDLNIDIMPIVTKAISHNDNMKADKHKTNTCDQNSVLRIECRNEALAEADESNDIQLKQEESESTYDTDSIASESVADDLNDTILLRKNAIFISGLPSTMPKQLLFDTLYDEFCTVGRIKIDKQTKKPSIFLLKSKRNNAQLSGNAVITFENGKAVAEAIKKYNQMRVTSLNNARIGVKQSEMKPHALRQRQLELVLPLSNLERNQEKSENTDDTDSIAGESVVDESVAGDLNNAVLLRKNAIFISGLPSTMIEQLLFDTLWDEFSTVGSIKIDKQTKKPSISVLKSKRNNAQLSIFAEITFENGEAVAEAIKKYNQMRVTSLNNARLGVKRSEMKPGASRQRQLELVLPLSSEHL</sequence>
<comment type="caution">
    <text evidence="6">The sequence shown here is derived from an EMBL/GenBank/DDBJ whole genome shotgun (WGS) entry which is preliminary data.</text>
</comment>
<dbReference type="PROSITE" id="PS50102">
    <property type="entry name" value="RRM"/>
    <property type="match status" value="2"/>
</dbReference>
<dbReference type="GO" id="GO:1990247">
    <property type="term" value="F:N6-methyladenosine-containing RNA reader activity"/>
    <property type="evidence" value="ECO:0007669"/>
    <property type="project" value="TreeGrafter"/>
</dbReference>
<dbReference type="GO" id="GO:0000381">
    <property type="term" value="P:regulation of alternative mRNA splicing, via spliceosome"/>
    <property type="evidence" value="ECO:0007669"/>
    <property type="project" value="TreeGrafter"/>
</dbReference>